<dbReference type="InterPro" id="IPR003593">
    <property type="entry name" value="AAA+_ATPase"/>
</dbReference>
<dbReference type="InterPro" id="IPR027417">
    <property type="entry name" value="P-loop_NTPase"/>
</dbReference>
<dbReference type="SMART" id="SM00382">
    <property type="entry name" value="AAA"/>
    <property type="match status" value="1"/>
</dbReference>
<dbReference type="InterPro" id="IPR003439">
    <property type="entry name" value="ABC_transporter-like_ATP-bd"/>
</dbReference>
<dbReference type="PROSITE" id="PS50893">
    <property type="entry name" value="ABC_TRANSPORTER_2"/>
    <property type="match status" value="1"/>
</dbReference>
<name>A0A410FT06_BIPS1</name>
<dbReference type="Proteomes" id="UP000287233">
    <property type="component" value="Chromosome"/>
</dbReference>
<dbReference type="EMBL" id="CP034928">
    <property type="protein sequence ID" value="QAA76122.1"/>
    <property type="molecule type" value="Genomic_DNA"/>
</dbReference>
<evidence type="ECO:0000313" key="5">
    <source>
        <dbReference type="EMBL" id="QAA76122.1"/>
    </source>
</evidence>
<dbReference type="GO" id="GO:0005524">
    <property type="term" value="F:ATP binding"/>
    <property type="evidence" value="ECO:0007669"/>
    <property type="project" value="UniProtKB-KW"/>
</dbReference>
<organism evidence="5 6">
    <name type="scientific">Bipolaricaulis sibiricus</name>
    <dbReference type="NCBI Taxonomy" id="2501609"/>
    <lineage>
        <taxon>Bacteria</taxon>
        <taxon>Candidatus Bipolaricaulota</taxon>
        <taxon>Candidatus Bipolaricaulia</taxon>
        <taxon>Candidatus Bipolaricaulales</taxon>
        <taxon>Candidatus Bipolaricaulaceae</taxon>
        <taxon>Candidatus Bipolaricaulis</taxon>
    </lineage>
</organism>
<feature type="domain" description="ABC transporter" evidence="4">
    <location>
        <begin position="12"/>
        <end position="262"/>
    </location>
</feature>
<dbReference type="AlphaFoldDB" id="A0A410FT06"/>
<dbReference type="SUPFAM" id="SSF52540">
    <property type="entry name" value="P-loop containing nucleoside triphosphate hydrolases"/>
    <property type="match status" value="1"/>
</dbReference>
<dbReference type="PANTHER" id="PTHR43776:SF8">
    <property type="entry name" value="ABC TRANSPORTER, ATP-BINDING PROTEIN"/>
    <property type="match status" value="1"/>
</dbReference>
<dbReference type="PANTHER" id="PTHR43776">
    <property type="entry name" value="TRANSPORT ATP-BINDING PROTEIN"/>
    <property type="match status" value="1"/>
</dbReference>
<dbReference type="GO" id="GO:0055085">
    <property type="term" value="P:transmembrane transport"/>
    <property type="evidence" value="ECO:0007669"/>
    <property type="project" value="UniProtKB-ARBA"/>
</dbReference>
<keyword evidence="3 5" id="KW-0067">ATP-binding</keyword>
<reference evidence="6" key="1">
    <citation type="submission" date="2018-12" db="EMBL/GenBank/DDBJ databases">
        <title>Complete genome sequence of an uncultured bacterium of the candidate phylum Bipolaricaulota.</title>
        <authorList>
            <person name="Kadnikov V.V."/>
            <person name="Mardanov A.V."/>
            <person name="Beletsky A.V."/>
            <person name="Frank Y.A."/>
            <person name="Karnachuk O.V."/>
            <person name="Ravin N.V."/>
        </authorList>
    </citation>
    <scope>NUCLEOTIDE SEQUENCE [LARGE SCALE GENOMIC DNA]</scope>
</reference>
<evidence type="ECO:0000256" key="3">
    <source>
        <dbReference type="ARBA" id="ARBA00022840"/>
    </source>
</evidence>
<dbReference type="InterPro" id="IPR017871">
    <property type="entry name" value="ABC_transporter-like_CS"/>
</dbReference>
<dbReference type="InterPro" id="IPR050319">
    <property type="entry name" value="ABC_transp_ATP-bind"/>
</dbReference>
<keyword evidence="2" id="KW-0547">Nucleotide-binding</keyword>
<sequence>MSWGHSDARPLLEMERVSVNFPVKGAYPFSKKRWIQAVTDVSLEVSDGETFGIVGESGCGKTTLANAMIGMVRPTAGIVRFRGVDLYALKPRAFREARREMQMIFQDPFSSLNPRFTVYEIIREPMYIRGQATEAEMKAKVVELLKLVGLDEDDMYRYPSDFSGGQRQRIGIARAIILNPRFLVCDEPVSALDVSVHAQILNLLMDIQRNRRLTYVFVSHNLAVVKNICQHTAVMYLGVVMESGSTDAIFANPLHPYTRALLSAVLDVDVTRQRERILLKGDTPSPIDPPRGCRFWQRCPSAMKGCRDVPAELVEVEPDHHVACHLISGFSTQQVAEGFHEPVSPRSGG</sequence>
<evidence type="ECO:0000256" key="1">
    <source>
        <dbReference type="ARBA" id="ARBA00022448"/>
    </source>
</evidence>
<dbReference type="KEGG" id="bih:BIP78_0356"/>
<evidence type="ECO:0000256" key="2">
    <source>
        <dbReference type="ARBA" id="ARBA00022741"/>
    </source>
</evidence>
<dbReference type="GO" id="GO:0016887">
    <property type="term" value="F:ATP hydrolysis activity"/>
    <property type="evidence" value="ECO:0007669"/>
    <property type="project" value="InterPro"/>
</dbReference>
<dbReference type="FunFam" id="3.40.50.300:FF:000016">
    <property type="entry name" value="Oligopeptide ABC transporter ATP-binding component"/>
    <property type="match status" value="1"/>
</dbReference>
<dbReference type="Pfam" id="PF00005">
    <property type="entry name" value="ABC_tran"/>
    <property type="match status" value="1"/>
</dbReference>
<dbReference type="GO" id="GO:0015833">
    <property type="term" value="P:peptide transport"/>
    <property type="evidence" value="ECO:0007669"/>
    <property type="project" value="InterPro"/>
</dbReference>
<accession>A0A410FT06</accession>
<protein>
    <submittedName>
        <fullName evidence="5">Oligopeptide transport ATP-binding protein OppF</fullName>
    </submittedName>
</protein>
<dbReference type="InterPro" id="IPR013563">
    <property type="entry name" value="Oligopep_ABC_C"/>
</dbReference>
<dbReference type="Pfam" id="PF08352">
    <property type="entry name" value="oligo_HPY"/>
    <property type="match status" value="1"/>
</dbReference>
<evidence type="ECO:0000313" key="6">
    <source>
        <dbReference type="Proteomes" id="UP000287233"/>
    </source>
</evidence>
<dbReference type="PROSITE" id="PS00211">
    <property type="entry name" value="ABC_TRANSPORTER_1"/>
    <property type="match status" value="1"/>
</dbReference>
<dbReference type="NCBIfam" id="TIGR01727">
    <property type="entry name" value="oligo_HPY"/>
    <property type="match status" value="1"/>
</dbReference>
<dbReference type="Gene3D" id="3.40.50.300">
    <property type="entry name" value="P-loop containing nucleotide triphosphate hydrolases"/>
    <property type="match status" value="1"/>
</dbReference>
<proteinExistence type="predicted"/>
<gene>
    <name evidence="5" type="ORF">BIP78_0356</name>
</gene>
<dbReference type="CDD" id="cd03257">
    <property type="entry name" value="ABC_NikE_OppD_transporters"/>
    <property type="match status" value="1"/>
</dbReference>
<evidence type="ECO:0000259" key="4">
    <source>
        <dbReference type="PROSITE" id="PS50893"/>
    </source>
</evidence>
<keyword evidence="1" id="KW-0813">Transport</keyword>